<comment type="caution">
    <text evidence="2">The sequence shown here is derived from an EMBL/GenBank/DDBJ whole genome shotgun (WGS) entry which is preliminary data.</text>
</comment>
<accession>A0A844CWC1</accession>
<dbReference type="InterPro" id="IPR036856">
    <property type="entry name" value="Ald_Oxase/Xan_DH_a/b_sf"/>
</dbReference>
<dbReference type="Gene3D" id="3.30.365.10">
    <property type="entry name" value="Aldehyde oxidase/xanthine dehydrogenase, molybdopterin binding domain"/>
    <property type="match status" value="4"/>
</dbReference>
<keyword evidence="3" id="KW-1185">Reference proteome</keyword>
<dbReference type="PIRSF" id="PIRSF036389">
    <property type="entry name" value="IOR_B"/>
    <property type="match status" value="1"/>
</dbReference>
<evidence type="ECO:0000313" key="2">
    <source>
        <dbReference type="EMBL" id="MRU16379.1"/>
    </source>
</evidence>
<dbReference type="AlphaFoldDB" id="A0A844CWC1"/>
<protein>
    <submittedName>
        <fullName evidence="2">Xanthine dehydrogenase family protein molybdopterin-binding subunit</fullName>
    </submittedName>
</protein>
<evidence type="ECO:0000313" key="3">
    <source>
        <dbReference type="Proteomes" id="UP000564704"/>
    </source>
</evidence>
<dbReference type="SUPFAM" id="SSF56003">
    <property type="entry name" value="Molybdenum cofactor-binding domain"/>
    <property type="match status" value="2"/>
</dbReference>
<dbReference type="InterPro" id="IPR012368">
    <property type="entry name" value="OxRdtase_Mopterin-bd_su_IorB"/>
</dbReference>
<reference evidence="2 3" key="1">
    <citation type="submission" date="2019-05" db="EMBL/GenBank/DDBJ databases">
        <title>Roseovarius bejariae sp. nov., a moderately halophylic bacterium isolated from a saline soil in Rambla Salada (Murcia).</title>
        <authorList>
            <person name="Castro D.J."/>
            <person name="Gomez-Altuve A."/>
            <person name="Reina J.C."/>
            <person name="Rodriguez M."/>
            <person name="Sampedro I."/>
            <person name="Llamas I."/>
            <person name="Martinez-Checa F."/>
        </authorList>
    </citation>
    <scope>NUCLEOTIDE SEQUENCE [LARGE SCALE GENOMIC DNA]</scope>
    <source>
        <strain evidence="2 3">A21</strain>
    </source>
</reference>
<dbReference type="Proteomes" id="UP000564704">
    <property type="component" value="Unassembled WGS sequence"/>
</dbReference>
<dbReference type="InterPro" id="IPR008274">
    <property type="entry name" value="AldOxase/xan_DH_MoCoBD1"/>
</dbReference>
<dbReference type="SMART" id="SM01008">
    <property type="entry name" value="Ald_Xan_dh_C"/>
    <property type="match status" value="1"/>
</dbReference>
<dbReference type="InterPro" id="IPR052516">
    <property type="entry name" value="N-heterocyclic_Hydroxylase"/>
</dbReference>
<feature type="domain" description="Aldehyde oxidase/xanthine dehydrogenase a/b hammerhead" evidence="1">
    <location>
        <begin position="208"/>
        <end position="287"/>
    </location>
</feature>
<dbReference type="PANTHER" id="PTHR47495:SF2">
    <property type="entry name" value="ALDEHYDE DEHYDROGENASE"/>
    <property type="match status" value="1"/>
</dbReference>
<proteinExistence type="predicted"/>
<dbReference type="OrthoDB" id="9767994at2"/>
<dbReference type="InterPro" id="IPR000674">
    <property type="entry name" value="Ald_Oxase/Xan_DH_a/b"/>
</dbReference>
<dbReference type="Pfam" id="PF20256">
    <property type="entry name" value="MoCoBD_2"/>
    <property type="match status" value="2"/>
</dbReference>
<dbReference type="Pfam" id="PF02738">
    <property type="entry name" value="MoCoBD_1"/>
    <property type="match status" value="1"/>
</dbReference>
<dbReference type="PANTHER" id="PTHR47495">
    <property type="entry name" value="ALDEHYDE DEHYDROGENASE"/>
    <property type="match status" value="1"/>
</dbReference>
<dbReference type="PROSITE" id="PS51318">
    <property type="entry name" value="TAT"/>
    <property type="match status" value="1"/>
</dbReference>
<dbReference type="Gene3D" id="3.90.1170.50">
    <property type="entry name" value="Aldehyde oxidase/xanthine dehydrogenase, a/b hammerhead"/>
    <property type="match status" value="1"/>
</dbReference>
<dbReference type="InterPro" id="IPR006311">
    <property type="entry name" value="TAT_signal"/>
</dbReference>
<sequence>MKDLTPDPNRPLNVSRRGFMTGTAALVLSVSLPTRNARAQGEAAPVDAYLTLKTDGTATLQSPFIEGGQGVFSALAQIVGEELDLDPAQIAVECAPPGDAYKTIDGARFTGGSLSIRSSYTLMRTLGASARAMLVQAAAENWGLDASEVTTEPGHVLHEDSGKRAGYGDFAEAAMDMPVPTDVSLRDPADFRWIRQPLPRFDVRSKSTGQAKYSIDVDVDGLLNAAVRHAPRLGLTPVSVNNLDDIEAMRGVHSVHMLDGAVAVVADKFWQARRAVEAAKIAWEAGDSNYPMPADFSSTGFHEVLRAEAGPGVEVEAEGDAPQALANAETVIEADYDAPFLVHGQLEPPSTTARFNEDGTLDLWLPNQAPEMFQGAAAGAAGIPAENIRIHSQLLGGFFGRHFLYAGASPFPQAIELARATGRPVKVLWTREEEFLRDANRPMAVARFRGAVDANGPSALTIEAVGEGPVGRWFGAPPGQDGSAHEGLSGKPYAIDNRRVGHVFVQNPAMIGFWRSVGHSMNDFFYEAFLDELADAAGRDPFEMRRGLLEGSDRHRRLLEAVADLSGGWQGAAFDAEDGSRRARGVAMASPFGSETATIAEVSLDGGAVRVHQVWVAIDPGQIVNPAVIEAQVQSAVALGVSQTLVEELVYENGEPQARNFDLYPVLRPDQMPEVHVRIVESGATMGGIGEPGLPGVAPAIVNAVANLTGQRVRSLPMSKHDFG</sequence>
<gene>
    <name evidence="2" type="ORF">FDP25_13125</name>
</gene>
<dbReference type="RefSeq" id="WP_154152511.1">
    <property type="nucleotide sequence ID" value="NZ_SZWE01000001.1"/>
</dbReference>
<dbReference type="GO" id="GO:0016491">
    <property type="term" value="F:oxidoreductase activity"/>
    <property type="evidence" value="ECO:0007669"/>
    <property type="project" value="InterPro"/>
</dbReference>
<dbReference type="SUPFAM" id="SSF54665">
    <property type="entry name" value="CO dehydrogenase molybdoprotein N-domain-like"/>
    <property type="match status" value="1"/>
</dbReference>
<dbReference type="InterPro" id="IPR037165">
    <property type="entry name" value="AldOxase/xan_DH_Mopterin-bd_sf"/>
</dbReference>
<dbReference type="InterPro" id="IPR046867">
    <property type="entry name" value="AldOxase/xan_DH_MoCoBD2"/>
</dbReference>
<evidence type="ECO:0000259" key="1">
    <source>
        <dbReference type="SMART" id="SM01008"/>
    </source>
</evidence>
<organism evidence="2 3">
    <name type="scientific">Roseovarius bejariae</name>
    <dbReference type="NCBI Taxonomy" id="2576383"/>
    <lineage>
        <taxon>Bacteria</taxon>
        <taxon>Pseudomonadati</taxon>
        <taxon>Pseudomonadota</taxon>
        <taxon>Alphaproteobacteria</taxon>
        <taxon>Rhodobacterales</taxon>
        <taxon>Roseobacteraceae</taxon>
        <taxon>Roseovarius</taxon>
    </lineage>
</organism>
<dbReference type="EMBL" id="SZWE01000001">
    <property type="protein sequence ID" value="MRU16379.1"/>
    <property type="molecule type" value="Genomic_DNA"/>
</dbReference>
<name>A0A844CWC1_9RHOB</name>